<dbReference type="PROSITE" id="PS51257">
    <property type="entry name" value="PROKAR_LIPOPROTEIN"/>
    <property type="match status" value="1"/>
</dbReference>
<comment type="caution">
    <text evidence="2">The sequence shown here is derived from an EMBL/GenBank/DDBJ whole genome shotgun (WGS) entry which is preliminary data.</text>
</comment>
<dbReference type="Proteomes" id="UP001161390">
    <property type="component" value="Unassembled WGS sequence"/>
</dbReference>
<evidence type="ECO:0000313" key="3">
    <source>
        <dbReference type="Proteomes" id="UP001161390"/>
    </source>
</evidence>
<feature type="signal peptide" evidence="1">
    <location>
        <begin position="1"/>
        <end position="28"/>
    </location>
</feature>
<evidence type="ECO:0008006" key="4">
    <source>
        <dbReference type="Google" id="ProtNLM"/>
    </source>
</evidence>
<dbReference type="PANTHER" id="PTHR37952:SF2">
    <property type="entry name" value="PROTEIN CREA"/>
    <property type="match status" value="1"/>
</dbReference>
<accession>A0ABQ5V4F2</accession>
<reference evidence="2" key="2">
    <citation type="submission" date="2023-01" db="EMBL/GenBank/DDBJ databases">
        <title>Draft genome sequence of Algimonas porphyrae strain NBRC 108216.</title>
        <authorList>
            <person name="Sun Q."/>
            <person name="Mori K."/>
        </authorList>
    </citation>
    <scope>NUCLEOTIDE SEQUENCE</scope>
    <source>
        <strain evidence="2">NBRC 108216</strain>
    </source>
</reference>
<proteinExistence type="predicted"/>
<gene>
    <name evidence="2" type="ORF">GCM10007854_21120</name>
</gene>
<organism evidence="2 3">
    <name type="scientific">Algimonas porphyrae</name>
    <dbReference type="NCBI Taxonomy" id="1128113"/>
    <lineage>
        <taxon>Bacteria</taxon>
        <taxon>Pseudomonadati</taxon>
        <taxon>Pseudomonadota</taxon>
        <taxon>Alphaproteobacteria</taxon>
        <taxon>Maricaulales</taxon>
        <taxon>Robiginitomaculaceae</taxon>
        <taxon>Algimonas</taxon>
    </lineage>
</organism>
<sequence>MMTSYKSSRRARAAQLTIVSLAAAMLTACGGQGSEVAEINNDWTGNEIKIESLQDEKVQGVVCHMAHFDRGVIDRLRKGDWFENPSNGSIDCGVTGPIIIGDIETRRKGEEVFRQSQSIIFKKLTVRRIYDADADTLVYLVYSRRIVDGSAKMSIATVPLHGVDVTWSSRG</sequence>
<dbReference type="Pfam" id="PF05981">
    <property type="entry name" value="CreA"/>
    <property type="match status" value="1"/>
</dbReference>
<keyword evidence="3" id="KW-1185">Reference proteome</keyword>
<evidence type="ECO:0000313" key="2">
    <source>
        <dbReference type="EMBL" id="GLQ21157.1"/>
    </source>
</evidence>
<reference evidence="2" key="1">
    <citation type="journal article" date="2014" name="Int. J. Syst. Evol. Microbiol.">
        <title>Complete genome of a new Firmicutes species belonging to the dominant human colonic microbiota ('Ruminococcus bicirculans') reveals two chromosomes and a selective capacity to utilize plant glucans.</title>
        <authorList>
            <consortium name="NISC Comparative Sequencing Program"/>
            <person name="Wegmann U."/>
            <person name="Louis P."/>
            <person name="Goesmann A."/>
            <person name="Henrissat B."/>
            <person name="Duncan S.H."/>
            <person name="Flint H.J."/>
        </authorList>
    </citation>
    <scope>NUCLEOTIDE SEQUENCE</scope>
    <source>
        <strain evidence="2">NBRC 108216</strain>
    </source>
</reference>
<dbReference type="EMBL" id="BSNJ01000004">
    <property type="protein sequence ID" value="GLQ21157.1"/>
    <property type="molecule type" value="Genomic_DNA"/>
</dbReference>
<protein>
    <recommendedName>
        <fullName evidence="4">CREA protein</fullName>
    </recommendedName>
</protein>
<dbReference type="PANTHER" id="PTHR37952">
    <property type="match status" value="1"/>
</dbReference>
<feature type="chain" id="PRO_5046495759" description="CREA protein" evidence="1">
    <location>
        <begin position="29"/>
        <end position="171"/>
    </location>
</feature>
<evidence type="ECO:0000256" key="1">
    <source>
        <dbReference type="SAM" id="SignalP"/>
    </source>
</evidence>
<keyword evidence="1" id="KW-0732">Signal</keyword>
<name>A0ABQ5V4F2_9PROT</name>
<dbReference type="InterPro" id="IPR010292">
    <property type="entry name" value="Uncharacterised_CreA"/>
</dbReference>